<evidence type="ECO:0000313" key="2">
    <source>
        <dbReference type="Proteomes" id="UP000291088"/>
    </source>
</evidence>
<dbReference type="EMBL" id="SDVB01000170">
    <property type="protein sequence ID" value="RYC17796.1"/>
    <property type="molecule type" value="Genomic_DNA"/>
</dbReference>
<organism evidence="1 2">
    <name type="scientific">Ciceribacter ferrooxidans</name>
    <dbReference type="NCBI Taxonomy" id="2509717"/>
    <lineage>
        <taxon>Bacteria</taxon>
        <taxon>Pseudomonadati</taxon>
        <taxon>Pseudomonadota</taxon>
        <taxon>Alphaproteobacteria</taxon>
        <taxon>Hyphomicrobiales</taxon>
        <taxon>Rhizobiaceae</taxon>
        <taxon>Ciceribacter</taxon>
    </lineage>
</organism>
<name>A0A4Q2TK75_9HYPH</name>
<sequence length="205" mass="23431">MFERSVFINCPFDDDYAPILQAVAFCVTYLGFRPRLAPQNGDNALNRLSRIEDIIRTSQYGIHDLSRNKAKAKGAFARMNMPFELGIDYGCKTFGPAPLSSKCILVLEERRYDYQKCLSDIAGWDIEAHSGDFQTALRKVRGWLIRQAGAPQRGATLIESRYVVFQEWYWARELSSGASEDDIRQYPTVDVIDAMQQWMELGQPD</sequence>
<dbReference type="OrthoDB" id="7596615at2"/>
<comment type="caution">
    <text evidence="1">The sequence shown here is derived from an EMBL/GenBank/DDBJ whole genome shotgun (WGS) entry which is preliminary data.</text>
</comment>
<dbReference type="Proteomes" id="UP000291088">
    <property type="component" value="Unassembled WGS sequence"/>
</dbReference>
<protein>
    <submittedName>
        <fullName evidence="1">Uncharacterized protein</fullName>
    </submittedName>
</protein>
<dbReference type="RefSeq" id="WP_129331372.1">
    <property type="nucleotide sequence ID" value="NZ_SDVB01000170.1"/>
</dbReference>
<evidence type="ECO:0000313" key="1">
    <source>
        <dbReference type="EMBL" id="RYC17796.1"/>
    </source>
</evidence>
<dbReference type="AlphaFoldDB" id="A0A4Q2TK75"/>
<proteinExistence type="predicted"/>
<reference evidence="1 2" key="1">
    <citation type="submission" date="2019-01" db="EMBL/GenBank/DDBJ databases">
        <authorList>
            <person name="Deng T."/>
        </authorList>
    </citation>
    <scope>NUCLEOTIDE SEQUENCE [LARGE SCALE GENOMIC DNA]</scope>
    <source>
        <strain evidence="1 2">F8825</strain>
    </source>
</reference>
<keyword evidence="2" id="KW-1185">Reference proteome</keyword>
<gene>
    <name evidence="1" type="ORF">EUU22_07430</name>
</gene>
<accession>A0A4Q2TK75</accession>